<evidence type="ECO:0008006" key="3">
    <source>
        <dbReference type="Google" id="ProtNLM"/>
    </source>
</evidence>
<dbReference type="EMBL" id="BMVC01000004">
    <property type="protein sequence ID" value="GHC90752.1"/>
    <property type="molecule type" value="Genomic_DNA"/>
</dbReference>
<dbReference type="Proteomes" id="UP000638353">
    <property type="component" value="Unassembled WGS sequence"/>
</dbReference>
<dbReference type="InterPro" id="IPR032710">
    <property type="entry name" value="NTF2-like_dom_sf"/>
</dbReference>
<reference evidence="1" key="2">
    <citation type="submission" date="2020-09" db="EMBL/GenBank/DDBJ databases">
        <authorList>
            <person name="Sun Q."/>
            <person name="Ohkuma M."/>
        </authorList>
    </citation>
    <scope>NUCLEOTIDE SEQUENCE</scope>
    <source>
        <strain evidence="1">JCM 4637</strain>
    </source>
</reference>
<proteinExistence type="predicted"/>
<accession>A0A918WWH8</accession>
<dbReference type="AlphaFoldDB" id="A0A918WWH8"/>
<protein>
    <recommendedName>
        <fullName evidence="3">DUF4440 domain-containing protein</fullName>
    </recommendedName>
</protein>
<comment type="caution">
    <text evidence="1">The sequence shown here is derived from an EMBL/GenBank/DDBJ whole genome shotgun (WGS) entry which is preliminary data.</text>
</comment>
<evidence type="ECO:0000313" key="2">
    <source>
        <dbReference type="Proteomes" id="UP000638353"/>
    </source>
</evidence>
<evidence type="ECO:0000313" key="1">
    <source>
        <dbReference type="EMBL" id="GHC90752.1"/>
    </source>
</evidence>
<name>A0A918WWH8_9ACTN</name>
<reference evidence="1" key="1">
    <citation type="journal article" date="2014" name="Int. J. Syst. Evol. Microbiol.">
        <title>Complete genome sequence of Corynebacterium casei LMG S-19264T (=DSM 44701T), isolated from a smear-ripened cheese.</title>
        <authorList>
            <consortium name="US DOE Joint Genome Institute (JGI-PGF)"/>
            <person name="Walter F."/>
            <person name="Albersmeier A."/>
            <person name="Kalinowski J."/>
            <person name="Ruckert C."/>
        </authorList>
    </citation>
    <scope>NUCLEOTIDE SEQUENCE</scope>
    <source>
        <strain evidence="1">JCM 4637</strain>
    </source>
</reference>
<sequence>MLESCAGEAESESAWFLDSGASEECVAGVKAELDRLMEVFLGAFDNRGGRRANVGVVREVFIPEGMIISNAGDEPVIYDLDGFVAPRERMLGDGTLTEFSEWEVAERTEIFGAVAHRFSEYGKSGFRDGEWFEGAGRKTTQFLRTPTGWRMSSMAWDDVR</sequence>
<gene>
    <name evidence="1" type="ORF">GCM10010334_25000</name>
</gene>
<dbReference type="SUPFAM" id="SSF54427">
    <property type="entry name" value="NTF2-like"/>
    <property type="match status" value="1"/>
</dbReference>
<organism evidence="1 2">
    <name type="scientific">Streptomyces finlayi</name>
    <dbReference type="NCBI Taxonomy" id="67296"/>
    <lineage>
        <taxon>Bacteria</taxon>
        <taxon>Bacillati</taxon>
        <taxon>Actinomycetota</taxon>
        <taxon>Actinomycetes</taxon>
        <taxon>Kitasatosporales</taxon>
        <taxon>Streptomycetaceae</taxon>
        <taxon>Streptomyces</taxon>
    </lineage>
</organism>